<evidence type="ECO:0000256" key="5">
    <source>
        <dbReference type="ARBA" id="ARBA00022519"/>
    </source>
</evidence>
<sequence length="1038" mass="111671">MPYFFIARPVFAWVIALFIVLGGLLAIPQLPVAQYPAIAPPGIIITASYPGATPEIMNTSVISLLEREISGVDDLLYFESSSDTSGMASITVTFKPGTDIKLAQMDIQNHIKIVEPRLPQPVRQNGISVEAANSGFLMMVGLKSRTDGYQEADLSDYFARNVTDELRRVPGVGKVQLFGAEKAMRIWLNPARMHDYRLSVGDVISAIGQQNVLVSPGRTGDEPAIVGQQVTYPLMVKGQLATVEEFRNITIKANTSGARLKLADIARVESGLQSYAFAIRENGLPATAAAIQLSPGANAISTAAGIHARLAELTTVLPDGMAFSVPFDTAPFVKLSIMKVIQTFIEAMVLVFLVMLLFLHKIRCTLIPAIVAPVALLGTFTVMLLCGYSVNVLTMFGMVLAIGIIVDDAIVVVENVERLMEEKGLPPREATHEAMREITPAIIGITLVLTAVFIPMGFANGSVGVIYRQFSLSMAVSILFSAFLALTLTPALCASLLKAHDKNGKAAGGFSAWFNRHFHRFSCRYESGLTYVLKRGARMMLLYVAICGALFIALTKLPSSFLPEEDQGYFMSSIHLPSDATMTRTLQVVKQFEEQIAAREAIKSNVMILGFNFSGSGPNTAMSFTTLKEWRLRNGATAQEEANIIQAGMEPVADAVTMSLLPPAISDMGTSSGFTLYLEDRAGKGYRALKQAADSLVSRAKRSPLLSDVTIDGLPEGVSLSLNVDREKAEAMAVSFDEINQTLSASSGSNYVNDYSDDGRVQQAIVQADAPYRMQPDDLMNISVKNRVGEMVPLSAFMTASWTQAPQQLNRYQGYPAIRITGSAAPGYSSGSAMTEMEQLAGGLPHGFNAEWAGSSLQEKASASQLAGLIALSVLVVFMVLAALYESWSIPLAVMLVVPLGLLGAVLAVIVADMTNDVFFRVGLITIIGLSAKNAILIIEFARQLRTQGMETMAATLLAARQRLRPILMTSLAFTLGVVPLMLASGASDKTQHAIGTGVFGGMIGGTLLAVFFVPLFFITVTRVVAKTGDKKTRAKMQ</sequence>
<evidence type="ECO:0000256" key="7">
    <source>
        <dbReference type="ARBA" id="ARBA00022989"/>
    </source>
</evidence>
<organism evidence="10 11">
    <name type="scientific">Raoultella scottii</name>
    <dbReference type="NCBI Taxonomy" id="3040937"/>
    <lineage>
        <taxon>Bacteria</taxon>
        <taxon>Pseudomonadati</taxon>
        <taxon>Pseudomonadota</taxon>
        <taxon>Gammaproteobacteria</taxon>
        <taxon>Enterobacterales</taxon>
        <taxon>Enterobacteriaceae</taxon>
        <taxon>Klebsiella/Raoultella group</taxon>
        <taxon>Raoultella</taxon>
    </lineage>
</organism>
<feature type="transmembrane region" description="Helical" evidence="9">
    <location>
        <begin position="1003"/>
        <end position="1026"/>
    </location>
</feature>
<comment type="subcellular location">
    <subcellularLocation>
        <location evidence="1 9">Cell inner membrane</location>
        <topology evidence="1 9">Multi-pass membrane protein</topology>
    </subcellularLocation>
</comment>
<dbReference type="RefSeq" id="WP_331834266.1">
    <property type="nucleotide sequence ID" value="NZ_JARXNH020000051.1"/>
</dbReference>
<evidence type="ECO:0000256" key="1">
    <source>
        <dbReference type="ARBA" id="ARBA00004429"/>
    </source>
</evidence>
<dbReference type="Gene3D" id="3.30.70.1440">
    <property type="entry name" value="Multidrug efflux transporter AcrB pore domain"/>
    <property type="match status" value="1"/>
</dbReference>
<protein>
    <recommendedName>
        <fullName evidence="9">Efflux pump membrane transporter</fullName>
    </recommendedName>
</protein>
<dbReference type="InterPro" id="IPR027463">
    <property type="entry name" value="AcrB_DN_DC_subdom"/>
</dbReference>
<accession>A0ABU8Z364</accession>
<dbReference type="Gene3D" id="3.30.70.1430">
    <property type="entry name" value="Multidrug efflux transporter AcrB pore domain"/>
    <property type="match status" value="2"/>
</dbReference>
<evidence type="ECO:0000256" key="4">
    <source>
        <dbReference type="ARBA" id="ARBA00022475"/>
    </source>
</evidence>
<dbReference type="InterPro" id="IPR001036">
    <property type="entry name" value="Acrflvin-R"/>
</dbReference>
<comment type="caution">
    <text evidence="10">The sequence shown here is derived from an EMBL/GenBank/DDBJ whole genome shotgun (WGS) entry which is preliminary data.</text>
</comment>
<dbReference type="SUPFAM" id="SSF82714">
    <property type="entry name" value="Multidrug efflux transporter AcrB TolC docking domain, DN and DC subdomains"/>
    <property type="match status" value="2"/>
</dbReference>
<feature type="transmembrane region" description="Helical" evidence="9">
    <location>
        <begin position="438"/>
        <end position="458"/>
    </location>
</feature>
<dbReference type="PANTHER" id="PTHR32063">
    <property type="match status" value="1"/>
</dbReference>
<keyword evidence="6 9" id="KW-0812">Transmembrane</keyword>
<feature type="transmembrane region" description="Helical" evidence="9">
    <location>
        <begin position="540"/>
        <end position="557"/>
    </location>
</feature>
<keyword evidence="11" id="KW-1185">Reference proteome</keyword>
<feature type="transmembrane region" description="Helical" evidence="9">
    <location>
        <begin position="892"/>
        <end position="912"/>
    </location>
</feature>
<evidence type="ECO:0000256" key="9">
    <source>
        <dbReference type="RuleBase" id="RU364070"/>
    </source>
</evidence>
<dbReference type="Gene3D" id="3.30.2090.10">
    <property type="entry name" value="Multidrug efflux transporter AcrB TolC docking domain, DN and DC subdomains"/>
    <property type="match status" value="2"/>
</dbReference>
<comment type="similarity">
    <text evidence="2 9">Belongs to the resistance-nodulation-cell division (RND) (TC 2.A.6) family.</text>
</comment>
<dbReference type="NCBIfam" id="NF000282">
    <property type="entry name" value="RND_permease_1"/>
    <property type="match status" value="1"/>
</dbReference>
<feature type="transmembrane region" description="Helical" evidence="9">
    <location>
        <begin position="366"/>
        <end position="390"/>
    </location>
</feature>
<evidence type="ECO:0000256" key="6">
    <source>
        <dbReference type="ARBA" id="ARBA00022692"/>
    </source>
</evidence>
<keyword evidence="5 9" id="KW-0997">Cell inner membrane</keyword>
<feature type="transmembrane region" description="Helical" evidence="9">
    <location>
        <begin position="470"/>
        <end position="497"/>
    </location>
</feature>
<dbReference type="SUPFAM" id="SSF82693">
    <property type="entry name" value="Multidrug efflux transporter AcrB pore domain, PN1, PN2, PC1 and PC2 subdomains"/>
    <property type="match status" value="3"/>
</dbReference>
<evidence type="ECO:0000256" key="8">
    <source>
        <dbReference type="ARBA" id="ARBA00023136"/>
    </source>
</evidence>
<evidence type="ECO:0000313" key="10">
    <source>
        <dbReference type="EMBL" id="MEK0247927.1"/>
    </source>
</evidence>
<dbReference type="InterPro" id="IPR004764">
    <property type="entry name" value="MdtF-like"/>
</dbReference>
<evidence type="ECO:0000313" key="11">
    <source>
        <dbReference type="Proteomes" id="UP001334005"/>
    </source>
</evidence>
<name>A0ABU8Z364_9ENTR</name>
<dbReference type="PRINTS" id="PR00702">
    <property type="entry name" value="ACRIFLAVINRP"/>
</dbReference>
<feature type="transmembrane region" description="Helical" evidence="9">
    <location>
        <begin position="340"/>
        <end position="359"/>
    </location>
</feature>
<dbReference type="SUPFAM" id="SSF82866">
    <property type="entry name" value="Multidrug efflux transporter AcrB transmembrane domain"/>
    <property type="match status" value="2"/>
</dbReference>
<dbReference type="EMBL" id="JARXNH020000051">
    <property type="protein sequence ID" value="MEK0247927.1"/>
    <property type="molecule type" value="Genomic_DNA"/>
</dbReference>
<reference evidence="10 11" key="1">
    <citation type="submission" date="2024-03" db="EMBL/GenBank/DDBJ databases">
        <title>Two novel Raoultella species associated with bleeding cankers of broadleaf hosts, Raoultella scottia sp. nov. and Raoultella lignicola sp. nov.</title>
        <authorList>
            <person name="Brady C.L."/>
        </authorList>
    </citation>
    <scope>NUCLEOTIDE SEQUENCE [LARGE SCALE GENOMIC DNA]</scope>
    <source>
        <strain evidence="10 11">BAC 10a-01-01</strain>
    </source>
</reference>
<keyword evidence="8 9" id="KW-0472">Membrane</keyword>
<gene>
    <name evidence="10" type="ORF">QFI66_007335</name>
</gene>
<dbReference type="NCBIfam" id="TIGR00915">
    <property type="entry name" value="2A0602"/>
    <property type="match status" value="1"/>
</dbReference>
<proteinExistence type="inferred from homology"/>
<dbReference type="PANTHER" id="PTHR32063:SF10">
    <property type="entry name" value="EFFLUX PUMP MEMBRANE TRANSPORTER"/>
    <property type="match status" value="1"/>
</dbReference>
<dbReference type="Gene3D" id="3.30.70.1320">
    <property type="entry name" value="Multidrug efflux transporter AcrB pore domain like"/>
    <property type="match status" value="1"/>
</dbReference>
<feature type="transmembrane region" description="Helical" evidence="9">
    <location>
        <begin position="396"/>
        <end position="417"/>
    </location>
</feature>
<dbReference type="Proteomes" id="UP001334005">
    <property type="component" value="Unassembled WGS sequence"/>
</dbReference>
<keyword evidence="4" id="KW-1003">Cell membrane</keyword>
<feature type="transmembrane region" description="Helical" evidence="9">
    <location>
        <begin position="963"/>
        <end position="983"/>
    </location>
</feature>
<feature type="transmembrane region" description="Helical" evidence="9">
    <location>
        <begin position="866"/>
        <end position="885"/>
    </location>
</feature>
<evidence type="ECO:0000256" key="3">
    <source>
        <dbReference type="ARBA" id="ARBA00022448"/>
    </source>
</evidence>
<feature type="transmembrane region" description="Helical" evidence="9">
    <location>
        <begin position="918"/>
        <end position="942"/>
    </location>
</feature>
<keyword evidence="3 9" id="KW-0813">Transport</keyword>
<dbReference type="Pfam" id="PF00873">
    <property type="entry name" value="ACR_tran"/>
    <property type="match status" value="1"/>
</dbReference>
<dbReference type="Gene3D" id="1.20.1640.10">
    <property type="entry name" value="Multidrug efflux transporter AcrB transmembrane domain"/>
    <property type="match status" value="2"/>
</dbReference>
<evidence type="ECO:0000256" key="2">
    <source>
        <dbReference type="ARBA" id="ARBA00010942"/>
    </source>
</evidence>
<keyword evidence="7 9" id="KW-1133">Transmembrane helix</keyword>
<comment type="caution">
    <text evidence="9">Lacks conserved residue(s) required for the propagation of feature annotation.</text>
</comment>